<comment type="caution">
    <text evidence="1">The sequence shown here is derived from an EMBL/GenBank/DDBJ whole genome shotgun (WGS) entry which is preliminary data.</text>
</comment>
<proteinExistence type="predicted"/>
<accession>A0ABS1F685</accession>
<dbReference type="RefSeq" id="WP_085557439.1">
    <property type="nucleotide sequence ID" value="NZ_JAENHM010000047.1"/>
</dbReference>
<keyword evidence="2" id="KW-1185">Reference proteome</keyword>
<organism evidence="1 2">
    <name type="scientific">Azospirillum endophyticum</name>
    <dbReference type="NCBI Taxonomy" id="2800326"/>
    <lineage>
        <taxon>Bacteria</taxon>
        <taxon>Pseudomonadati</taxon>
        <taxon>Pseudomonadota</taxon>
        <taxon>Alphaproteobacteria</taxon>
        <taxon>Rhodospirillales</taxon>
        <taxon>Azospirillaceae</taxon>
        <taxon>Azospirillum</taxon>
    </lineage>
</organism>
<dbReference type="Pfam" id="PF04796">
    <property type="entry name" value="RepA_C"/>
    <property type="match status" value="1"/>
</dbReference>
<sequence>MAEIHQLIIKHGRDEAKRLVPVEDRQYVDIAARMLAEENPALGITYSGFCLTALPHKRLEDEAVWRRQGHKVRLIIEPGRLPLPGGEDKLYGVPFGSRARLMLLYLQTRAIQTSCPEVELGRSMREWMSRMGVPIGGKSYRDIKEQANRISACNLTFVWDDDGRKAKFAKDSIVKGGIQLYEADDDNQPRLWVDTVRLGDNFYKALTDHPVPIAEPALRHISNQSMAIDVYIWLAYRLHSLDKPAPVTWAALHGQFGAGYDRIRKFKERFIEPLKAALAVYPEADVEITDEAVVLKPSAPPIPEKQFLIR</sequence>
<evidence type="ECO:0000313" key="2">
    <source>
        <dbReference type="Proteomes" id="UP000652760"/>
    </source>
</evidence>
<protein>
    <submittedName>
        <fullName evidence="1">Pirin</fullName>
    </submittedName>
</protein>
<evidence type="ECO:0000313" key="1">
    <source>
        <dbReference type="EMBL" id="MBK1838934.1"/>
    </source>
</evidence>
<gene>
    <name evidence="1" type="ORF">JHL17_16070</name>
</gene>
<dbReference type="Proteomes" id="UP000652760">
    <property type="component" value="Unassembled WGS sequence"/>
</dbReference>
<dbReference type="InterPro" id="IPR006881">
    <property type="entry name" value="RepA_C"/>
</dbReference>
<name>A0ABS1F685_9PROT</name>
<dbReference type="EMBL" id="JAENHM010000047">
    <property type="protein sequence ID" value="MBK1838934.1"/>
    <property type="molecule type" value="Genomic_DNA"/>
</dbReference>
<reference evidence="2" key="1">
    <citation type="submission" date="2021-01" db="EMBL/GenBank/DDBJ databases">
        <title>Genome public.</title>
        <authorList>
            <person name="Liu C."/>
            <person name="Sun Q."/>
        </authorList>
    </citation>
    <scope>NUCLEOTIDE SEQUENCE [LARGE SCALE GENOMIC DNA]</scope>
    <source>
        <strain evidence="2">YIM B02556</strain>
    </source>
</reference>